<evidence type="ECO:0000259" key="1">
    <source>
        <dbReference type="PROSITE" id="PS50943"/>
    </source>
</evidence>
<dbReference type="EMBL" id="JABAFR010000005">
    <property type="protein sequence ID" value="NME43886.1"/>
    <property type="molecule type" value="Genomic_DNA"/>
</dbReference>
<protein>
    <submittedName>
        <fullName evidence="2">Helix-turn-helix transcriptional regulator</fullName>
    </submittedName>
</protein>
<reference evidence="2 3" key="1">
    <citation type="submission" date="2020-04" db="EMBL/GenBank/DDBJ databases">
        <authorList>
            <person name="Hitch T.C.A."/>
            <person name="Wylensek D."/>
            <person name="Clavel T."/>
        </authorList>
    </citation>
    <scope>NUCLEOTIDE SEQUENCE [LARGE SCALE GENOMIC DNA]</scope>
    <source>
        <strain evidence="2 3">BSM-383-APC-22F</strain>
    </source>
</reference>
<dbReference type="AlphaFoldDB" id="A0A7X9RIX0"/>
<dbReference type="SMART" id="SM00530">
    <property type="entry name" value="HTH_XRE"/>
    <property type="match status" value="1"/>
</dbReference>
<dbReference type="InterPro" id="IPR001387">
    <property type="entry name" value="Cro/C1-type_HTH"/>
</dbReference>
<accession>A0A7X9RIX0</accession>
<dbReference type="SUPFAM" id="SSF47413">
    <property type="entry name" value="lambda repressor-like DNA-binding domains"/>
    <property type="match status" value="1"/>
</dbReference>
<organism evidence="2 3">
    <name type="scientific">Faecalicoccus pleomorphus</name>
    <dbReference type="NCBI Taxonomy" id="1323"/>
    <lineage>
        <taxon>Bacteria</taxon>
        <taxon>Bacillati</taxon>
        <taxon>Bacillota</taxon>
        <taxon>Erysipelotrichia</taxon>
        <taxon>Erysipelotrichales</taxon>
        <taxon>Erysipelotrichaceae</taxon>
        <taxon>Faecalicoccus</taxon>
    </lineage>
</organism>
<dbReference type="CDD" id="cd00093">
    <property type="entry name" value="HTH_XRE"/>
    <property type="match status" value="1"/>
</dbReference>
<evidence type="ECO:0000313" key="2">
    <source>
        <dbReference type="EMBL" id="NME43886.1"/>
    </source>
</evidence>
<dbReference type="Gene3D" id="1.10.260.40">
    <property type="entry name" value="lambda repressor-like DNA-binding domains"/>
    <property type="match status" value="1"/>
</dbReference>
<dbReference type="InterPro" id="IPR010982">
    <property type="entry name" value="Lambda_DNA-bd_dom_sf"/>
</dbReference>
<feature type="domain" description="HTH cro/C1-type" evidence="1">
    <location>
        <begin position="20"/>
        <end position="73"/>
    </location>
</feature>
<evidence type="ECO:0000313" key="3">
    <source>
        <dbReference type="Proteomes" id="UP000540014"/>
    </source>
</evidence>
<dbReference type="Pfam" id="PF01381">
    <property type="entry name" value="HTH_3"/>
    <property type="match status" value="1"/>
</dbReference>
<gene>
    <name evidence="2" type="ORF">HF861_03190</name>
</gene>
<name>A0A7X9RIX0_9FIRM</name>
<dbReference type="PROSITE" id="PS50943">
    <property type="entry name" value="HTH_CROC1"/>
    <property type="match status" value="1"/>
</dbReference>
<proteinExistence type="predicted"/>
<comment type="caution">
    <text evidence="2">The sequence shown here is derived from an EMBL/GenBank/DDBJ whole genome shotgun (WGS) entry which is preliminary data.</text>
</comment>
<dbReference type="GO" id="GO:0003677">
    <property type="term" value="F:DNA binding"/>
    <property type="evidence" value="ECO:0007669"/>
    <property type="project" value="InterPro"/>
</dbReference>
<dbReference type="Proteomes" id="UP000540014">
    <property type="component" value="Unassembled WGS sequence"/>
</dbReference>
<sequence length="104" mass="12030">MYNSSENFYGDFNFSDKCSNIRKNLLGLTQAQLSSILNISETSVHNWEVGNTRPSFNSLFTLSLMTGFTIDYFFTDGSQLEISSYNLTEEKYSILESIIREYYK</sequence>